<keyword evidence="2" id="KW-0131">Cell cycle</keyword>
<evidence type="ECO:0000313" key="5">
    <source>
        <dbReference type="Proteomes" id="UP000797356"/>
    </source>
</evidence>
<feature type="compositionally biased region" description="Low complexity" evidence="3">
    <location>
        <begin position="10"/>
        <end position="25"/>
    </location>
</feature>
<dbReference type="InterPro" id="IPR040389">
    <property type="entry name" value="SMR"/>
</dbReference>
<evidence type="ECO:0000256" key="3">
    <source>
        <dbReference type="SAM" id="MobiDB-lite"/>
    </source>
</evidence>
<dbReference type="PANTHER" id="PTHR33142:SF114">
    <property type="entry name" value="CYCLIN-DEPENDENT PROTEIN KINASE INHIBITOR SMR14"/>
    <property type="match status" value="1"/>
</dbReference>
<feature type="compositionally biased region" description="Basic and acidic residues" evidence="3">
    <location>
        <begin position="26"/>
        <end position="44"/>
    </location>
</feature>
<reference evidence="4" key="2">
    <citation type="submission" date="2019-07" db="EMBL/GenBank/DDBJ databases">
        <authorList>
            <person name="Yang Y."/>
            <person name="Bocs S."/>
            <person name="Baudouin L."/>
        </authorList>
    </citation>
    <scope>NUCLEOTIDE SEQUENCE</scope>
    <source>
        <tissue evidence="4">Spear leaf of Hainan Tall coconut</tissue>
    </source>
</reference>
<evidence type="ECO:0000256" key="1">
    <source>
        <dbReference type="ARBA" id="ARBA00023013"/>
    </source>
</evidence>
<dbReference type="GO" id="GO:0032875">
    <property type="term" value="P:regulation of DNA endoreduplication"/>
    <property type="evidence" value="ECO:0007669"/>
    <property type="project" value="InterPro"/>
</dbReference>
<feature type="region of interest" description="Disordered" evidence="3">
    <location>
        <begin position="1"/>
        <end position="76"/>
    </location>
</feature>
<keyword evidence="5" id="KW-1185">Reference proteome</keyword>
<comment type="caution">
    <text evidence="4">The sequence shown here is derived from an EMBL/GenBank/DDBJ whole genome shotgun (WGS) entry which is preliminary data.</text>
</comment>
<proteinExistence type="predicted"/>
<name>A0A8K0IRQ5_COCNU</name>
<sequence length="125" mass="13733">MEAKGEERSPVSLPLSSCSSCSSEDVVVKEEKEEKEKDRGKDAGDVGEDEGYHTPTSPRNRIPEVLRCPPAPRKPPTLLYVKRKVRTSQAGQLVDVEGEIASFWSAELADAGPRTKKPRREATNA</sequence>
<dbReference type="EMBL" id="CM017883">
    <property type="protein sequence ID" value="KAG1365775.1"/>
    <property type="molecule type" value="Genomic_DNA"/>
</dbReference>
<organism evidence="4 5">
    <name type="scientific">Cocos nucifera</name>
    <name type="common">Coconut palm</name>
    <dbReference type="NCBI Taxonomy" id="13894"/>
    <lineage>
        <taxon>Eukaryota</taxon>
        <taxon>Viridiplantae</taxon>
        <taxon>Streptophyta</taxon>
        <taxon>Embryophyta</taxon>
        <taxon>Tracheophyta</taxon>
        <taxon>Spermatophyta</taxon>
        <taxon>Magnoliopsida</taxon>
        <taxon>Liliopsida</taxon>
        <taxon>Arecaceae</taxon>
        <taxon>Arecoideae</taxon>
        <taxon>Cocoseae</taxon>
        <taxon>Attaleinae</taxon>
        <taxon>Cocos</taxon>
    </lineage>
</organism>
<accession>A0A8K0IRQ5</accession>
<reference evidence="4" key="1">
    <citation type="journal article" date="2017" name="Gigascience">
        <title>The genome draft of coconut (Cocos nucifera).</title>
        <authorList>
            <person name="Xiao Y."/>
            <person name="Xu P."/>
            <person name="Fan H."/>
            <person name="Baudouin L."/>
            <person name="Xia W."/>
            <person name="Bocs S."/>
            <person name="Xu J."/>
            <person name="Li Q."/>
            <person name="Guo A."/>
            <person name="Zhou L."/>
            <person name="Li J."/>
            <person name="Wu Y."/>
            <person name="Ma Z."/>
            <person name="Armero A."/>
            <person name="Issali A.E."/>
            <person name="Liu N."/>
            <person name="Peng M."/>
            <person name="Yang Y."/>
        </authorList>
    </citation>
    <scope>NUCLEOTIDE SEQUENCE</scope>
    <source>
        <tissue evidence="4">Spear leaf of Hainan Tall coconut</tissue>
    </source>
</reference>
<gene>
    <name evidence="4" type="ORF">COCNU_12G007750</name>
</gene>
<dbReference type="PANTHER" id="PTHR33142">
    <property type="entry name" value="CYCLIN-DEPENDENT PROTEIN KINASE INHIBITOR SMR13"/>
    <property type="match status" value="1"/>
</dbReference>
<dbReference type="AlphaFoldDB" id="A0A8K0IRQ5"/>
<dbReference type="Proteomes" id="UP000797356">
    <property type="component" value="Chromosome 12"/>
</dbReference>
<dbReference type="GO" id="GO:0005634">
    <property type="term" value="C:nucleus"/>
    <property type="evidence" value="ECO:0007669"/>
    <property type="project" value="TreeGrafter"/>
</dbReference>
<dbReference type="OrthoDB" id="781264at2759"/>
<keyword evidence="1" id="KW-0649">Protein kinase inhibitor</keyword>
<evidence type="ECO:0000256" key="2">
    <source>
        <dbReference type="ARBA" id="ARBA00023306"/>
    </source>
</evidence>
<protein>
    <submittedName>
        <fullName evidence="4">Putative cyclin-dependent protein kinase inhibitor SMR2</fullName>
    </submittedName>
</protein>
<dbReference type="GO" id="GO:0004860">
    <property type="term" value="F:protein kinase inhibitor activity"/>
    <property type="evidence" value="ECO:0007669"/>
    <property type="project" value="UniProtKB-KW"/>
</dbReference>
<evidence type="ECO:0000313" key="4">
    <source>
        <dbReference type="EMBL" id="KAG1365775.1"/>
    </source>
</evidence>